<dbReference type="AlphaFoldDB" id="A0A151RKP1"/>
<organism evidence="1 2">
    <name type="scientific">Cajanus cajan</name>
    <name type="common">Pigeon pea</name>
    <name type="synonym">Cajanus indicus</name>
    <dbReference type="NCBI Taxonomy" id="3821"/>
    <lineage>
        <taxon>Eukaryota</taxon>
        <taxon>Viridiplantae</taxon>
        <taxon>Streptophyta</taxon>
        <taxon>Embryophyta</taxon>
        <taxon>Tracheophyta</taxon>
        <taxon>Spermatophyta</taxon>
        <taxon>Magnoliopsida</taxon>
        <taxon>eudicotyledons</taxon>
        <taxon>Gunneridae</taxon>
        <taxon>Pentapetalae</taxon>
        <taxon>rosids</taxon>
        <taxon>fabids</taxon>
        <taxon>Fabales</taxon>
        <taxon>Fabaceae</taxon>
        <taxon>Papilionoideae</taxon>
        <taxon>50 kb inversion clade</taxon>
        <taxon>NPAAA clade</taxon>
        <taxon>indigoferoid/millettioid clade</taxon>
        <taxon>Phaseoleae</taxon>
        <taxon>Cajanus</taxon>
    </lineage>
</organism>
<dbReference type="EMBL" id="KQ483683">
    <property type="protein sequence ID" value="KYP43112.1"/>
    <property type="molecule type" value="Genomic_DNA"/>
</dbReference>
<gene>
    <name evidence="1" type="ORF">KK1_035443</name>
</gene>
<evidence type="ECO:0000313" key="2">
    <source>
        <dbReference type="Proteomes" id="UP000075243"/>
    </source>
</evidence>
<reference evidence="1" key="1">
    <citation type="journal article" date="2012" name="Nat. Biotechnol.">
        <title>Draft genome sequence of pigeonpea (Cajanus cajan), an orphan legume crop of resource-poor farmers.</title>
        <authorList>
            <person name="Varshney R.K."/>
            <person name="Chen W."/>
            <person name="Li Y."/>
            <person name="Bharti A.K."/>
            <person name="Saxena R.K."/>
            <person name="Schlueter J.A."/>
            <person name="Donoghue M.T."/>
            <person name="Azam S."/>
            <person name="Fan G."/>
            <person name="Whaley A.M."/>
            <person name="Farmer A.D."/>
            <person name="Sheridan J."/>
            <person name="Iwata A."/>
            <person name="Tuteja R."/>
            <person name="Penmetsa R.V."/>
            <person name="Wu W."/>
            <person name="Upadhyaya H.D."/>
            <person name="Yang S.P."/>
            <person name="Shah T."/>
            <person name="Saxena K.B."/>
            <person name="Michael T."/>
            <person name="McCombie W.R."/>
            <person name="Yang B."/>
            <person name="Zhang G."/>
            <person name="Yang H."/>
            <person name="Wang J."/>
            <person name="Spillane C."/>
            <person name="Cook D.R."/>
            <person name="May G.D."/>
            <person name="Xu X."/>
            <person name="Jackson S.A."/>
        </authorList>
    </citation>
    <scope>NUCLEOTIDE SEQUENCE [LARGE SCALE GENOMIC DNA]</scope>
</reference>
<name>A0A151RKP1_CAJCA</name>
<protein>
    <submittedName>
        <fullName evidence="1">Uncharacterized protein</fullName>
    </submittedName>
</protein>
<dbReference type="Gramene" id="C.cajan_35428.t">
    <property type="protein sequence ID" value="C.cajan_35428.t.cds1"/>
    <property type="gene ID" value="C.cajan_35428"/>
</dbReference>
<dbReference type="Proteomes" id="UP000075243">
    <property type="component" value="Unassembled WGS sequence"/>
</dbReference>
<keyword evidence="2" id="KW-1185">Reference proteome</keyword>
<proteinExistence type="predicted"/>
<accession>A0A151RKP1</accession>
<evidence type="ECO:0000313" key="1">
    <source>
        <dbReference type="EMBL" id="KYP43112.1"/>
    </source>
</evidence>
<sequence>MVKQMAELNLQYQQKNDASIQNLTNQIGQLATTVNQLQAPNSNKLPAQNVINPKNVNAITLRLGKKTIDEVPVPPTTQLPYIQQQDPPTLAVDQLEEELVHSNNLSPSTCQHQLVSIPFSFPLRAVQCKKTKEIDKEILDIFRKV</sequence>